<organism evidence="1 2">
    <name type="scientific">Leucosporidium creatinivorum</name>
    <dbReference type="NCBI Taxonomy" id="106004"/>
    <lineage>
        <taxon>Eukaryota</taxon>
        <taxon>Fungi</taxon>
        <taxon>Dikarya</taxon>
        <taxon>Basidiomycota</taxon>
        <taxon>Pucciniomycotina</taxon>
        <taxon>Microbotryomycetes</taxon>
        <taxon>Leucosporidiales</taxon>
        <taxon>Leucosporidium</taxon>
    </lineage>
</organism>
<gene>
    <name evidence="1" type="ORF">BCR35DRAFT_99577</name>
</gene>
<dbReference type="EMBL" id="MCGR01000028">
    <property type="protein sequence ID" value="ORY78867.1"/>
    <property type="molecule type" value="Genomic_DNA"/>
</dbReference>
<evidence type="ECO:0000313" key="1">
    <source>
        <dbReference type="EMBL" id="ORY78867.1"/>
    </source>
</evidence>
<comment type="caution">
    <text evidence="1">The sequence shown here is derived from an EMBL/GenBank/DDBJ whole genome shotgun (WGS) entry which is preliminary data.</text>
</comment>
<dbReference type="AlphaFoldDB" id="A0A1Y2F5C6"/>
<sequence length="416" mass="47169">MATFHSLPPELLPLILYHASQPYFRSRQTLLRTSLVCRDWRAPSQVLLWEDLDCRAWRKCLQTAERMEGEVVDGVQRRRKARRMWLARPEFLGRIVERLEVKELRMLEGGSNVLFEVPERLLADLNSLTIHARLSPYITLPLSPIPLTHLSLTSRYPPSASVLAALLSSSPSLISLSLVWVPSRLPIFNYQAQHPNRQVSPSNPFPLDYLPLLLELAPRLRTLELISPPPCLPHRLATDDWEIPQLLLFAATKLDELRLSRVTPRRLSQLLDHLSSPPRTLSTLLHLPPTRALAKRSIVFTHLPEPEVQRTLDDEPPRPFEDGRGVTDDLLDMLDHPSLLGGLEKWEISFEGRGWVEEVERWVVAESRRLGEGQGGVAMERGESAGLWDTLVGGASERGVAMERVRKFGWDLAAGC</sequence>
<name>A0A1Y2F5C6_9BASI</name>
<keyword evidence="2" id="KW-1185">Reference proteome</keyword>
<protein>
    <submittedName>
        <fullName evidence="1">Uncharacterized protein</fullName>
    </submittedName>
</protein>
<accession>A0A1Y2F5C6</accession>
<dbReference type="Gene3D" id="1.20.1280.50">
    <property type="match status" value="1"/>
</dbReference>
<reference evidence="1 2" key="1">
    <citation type="submission" date="2016-07" db="EMBL/GenBank/DDBJ databases">
        <title>Pervasive Adenine N6-methylation of Active Genes in Fungi.</title>
        <authorList>
            <consortium name="DOE Joint Genome Institute"/>
            <person name="Mondo S.J."/>
            <person name="Dannebaum R.O."/>
            <person name="Kuo R.C."/>
            <person name="Labutti K."/>
            <person name="Haridas S."/>
            <person name="Kuo A."/>
            <person name="Salamov A."/>
            <person name="Ahrendt S.R."/>
            <person name="Lipzen A."/>
            <person name="Sullivan W."/>
            <person name="Andreopoulos W.B."/>
            <person name="Clum A."/>
            <person name="Lindquist E."/>
            <person name="Daum C."/>
            <person name="Ramamoorthy G.K."/>
            <person name="Gryganskyi A."/>
            <person name="Culley D."/>
            <person name="Magnuson J.K."/>
            <person name="James T.Y."/>
            <person name="O'Malley M.A."/>
            <person name="Stajich J.E."/>
            <person name="Spatafora J.W."/>
            <person name="Visel A."/>
            <person name="Grigoriev I.V."/>
        </authorList>
    </citation>
    <scope>NUCLEOTIDE SEQUENCE [LARGE SCALE GENOMIC DNA]</scope>
    <source>
        <strain evidence="1 2">62-1032</strain>
    </source>
</reference>
<dbReference type="Proteomes" id="UP000193467">
    <property type="component" value="Unassembled WGS sequence"/>
</dbReference>
<evidence type="ECO:0000313" key="2">
    <source>
        <dbReference type="Proteomes" id="UP000193467"/>
    </source>
</evidence>
<proteinExistence type="predicted"/>
<dbReference type="InParanoid" id="A0A1Y2F5C6"/>